<name>F2PZM9_TRIEC</name>
<protein>
    <submittedName>
        <fullName evidence="1">Uncharacterized protein</fullName>
    </submittedName>
</protein>
<organism evidence="1 2">
    <name type="scientific">Trichophyton equinum (strain ATCC MYA-4606 / CBS 127.97)</name>
    <name type="common">Horse ringworm fungus</name>
    <dbReference type="NCBI Taxonomy" id="559882"/>
    <lineage>
        <taxon>Eukaryota</taxon>
        <taxon>Fungi</taxon>
        <taxon>Dikarya</taxon>
        <taxon>Ascomycota</taxon>
        <taxon>Pezizomycotina</taxon>
        <taxon>Eurotiomycetes</taxon>
        <taxon>Eurotiomycetidae</taxon>
        <taxon>Onygenales</taxon>
        <taxon>Arthrodermataceae</taxon>
        <taxon>Trichophyton</taxon>
    </lineage>
</organism>
<evidence type="ECO:0000313" key="2">
    <source>
        <dbReference type="Proteomes" id="UP000009169"/>
    </source>
</evidence>
<sequence length="107" mass="11856">MSGYTAGWQRRRALRCSYRNRRKDDPACWFFGHIALQLTRLAGVIGSPVGIPGMDRAGGLRAAWRLRGAGSLGRSFFSGYLPQRCRQQETAVDTDVRLAPCVACIQP</sequence>
<accession>F2PZM9</accession>
<reference evidence="2" key="1">
    <citation type="journal article" date="2012" name="MBio">
        <title>Comparative genome analysis of Trichophyton rubrum and related dermatophytes reveals candidate genes involved in infection.</title>
        <authorList>
            <person name="Martinez D.A."/>
            <person name="Oliver B.G."/>
            <person name="Graeser Y."/>
            <person name="Goldberg J.M."/>
            <person name="Li W."/>
            <person name="Martinez-Rossi N.M."/>
            <person name="Monod M."/>
            <person name="Shelest E."/>
            <person name="Barton R.C."/>
            <person name="Birch E."/>
            <person name="Brakhage A.A."/>
            <person name="Chen Z."/>
            <person name="Gurr S.J."/>
            <person name="Heiman D."/>
            <person name="Heitman J."/>
            <person name="Kosti I."/>
            <person name="Rossi A."/>
            <person name="Saif S."/>
            <person name="Samalova M."/>
            <person name="Saunders C.W."/>
            <person name="Shea T."/>
            <person name="Summerbell R.C."/>
            <person name="Xu J."/>
            <person name="Young S."/>
            <person name="Zeng Q."/>
            <person name="Birren B.W."/>
            <person name="Cuomo C.A."/>
            <person name="White T.C."/>
        </authorList>
    </citation>
    <scope>NUCLEOTIDE SEQUENCE [LARGE SCALE GENOMIC DNA]</scope>
    <source>
        <strain evidence="2">ATCC MYA-4606 / CBS 127.97</strain>
    </source>
</reference>
<dbReference type="VEuPathDB" id="FungiDB:TEQG_06253"/>
<proteinExistence type="predicted"/>
<evidence type="ECO:0000313" key="1">
    <source>
        <dbReference type="EMBL" id="EGE07347.1"/>
    </source>
</evidence>
<dbReference type="EMBL" id="DS995758">
    <property type="protein sequence ID" value="EGE07347.1"/>
    <property type="molecule type" value="Genomic_DNA"/>
</dbReference>
<keyword evidence="2" id="KW-1185">Reference proteome</keyword>
<gene>
    <name evidence="1" type="ORF">TEQG_06253</name>
</gene>
<dbReference type="HOGENOM" id="CLU_2211822_0_0_1"/>
<dbReference type="AlphaFoldDB" id="F2PZM9"/>
<dbReference type="Proteomes" id="UP000009169">
    <property type="component" value="Unassembled WGS sequence"/>
</dbReference>